<feature type="domain" description="PPIase FKBP-type" evidence="9">
    <location>
        <begin position="78"/>
        <end position="167"/>
    </location>
</feature>
<dbReference type="Proteomes" id="UP001183414">
    <property type="component" value="Unassembled WGS sequence"/>
</dbReference>
<keyword evidence="3 5" id="KW-0697">Rotamase</keyword>
<evidence type="ECO:0000256" key="1">
    <source>
        <dbReference type="ARBA" id="ARBA00000971"/>
    </source>
</evidence>
<feature type="chain" id="PRO_5047179444" description="Peptidyl-prolyl cis-trans isomerase" evidence="8">
    <location>
        <begin position="28"/>
        <end position="313"/>
    </location>
</feature>
<comment type="similarity">
    <text evidence="2 6">Belongs to the FKBP-type PPIase family.</text>
</comment>
<accession>A0ABU2NQF5</accession>
<evidence type="ECO:0000313" key="10">
    <source>
        <dbReference type="EMBL" id="MDT0379205.1"/>
    </source>
</evidence>
<evidence type="ECO:0000256" key="2">
    <source>
        <dbReference type="ARBA" id="ARBA00006577"/>
    </source>
</evidence>
<name>A0ABU2NQF5_9ACTN</name>
<dbReference type="InterPro" id="IPR001179">
    <property type="entry name" value="PPIase_FKBP_dom"/>
</dbReference>
<feature type="region of interest" description="Disordered" evidence="7">
    <location>
        <begin position="29"/>
        <end position="59"/>
    </location>
</feature>
<dbReference type="Gene3D" id="3.10.50.40">
    <property type="match status" value="2"/>
</dbReference>
<evidence type="ECO:0000256" key="7">
    <source>
        <dbReference type="SAM" id="MobiDB-lite"/>
    </source>
</evidence>
<dbReference type="EC" id="5.2.1.8" evidence="6"/>
<keyword evidence="8" id="KW-0732">Signal</keyword>
<feature type="region of interest" description="Disordered" evidence="7">
    <location>
        <begin position="170"/>
        <end position="205"/>
    </location>
</feature>
<evidence type="ECO:0000313" key="11">
    <source>
        <dbReference type="Proteomes" id="UP001183414"/>
    </source>
</evidence>
<feature type="signal peptide" evidence="8">
    <location>
        <begin position="1"/>
        <end position="27"/>
    </location>
</feature>
<sequence>MTRSTTARRFVAALAVPLLIASAAACGGDDSGTPGAVPAVSWEDGKKKPEIDAGVGDPPGKLKVKVLEEGDGRTVQKADFITAHYAGQTWKGKPFDDSYQRKLPSGFPIGTGGVIEGWDKGLVGKTVGSRVELVIPPELAYGDNPPQGSAIGKGDTLVFTIDIKESVPMAPKGEKVPQDDSALPTVGTNTDAKAPKVTIPGDAEAPGELVSRPIIEGTGEKVTAKDTVLVNYRAVEWNKPESEISTWEGNPAAQMPRGPQEIPVGQMPGWEKGLVGQTVGSRVLIVVPKSEFPKEQQKQANDVVMVVDIMKVQ</sequence>
<dbReference type="PROSITE" id="PS50059">
    <property type="entry name" value="FKBP_PPIASE"/>
    <property type="match status" value="1"/>
</dbReference>
<gene>
    <name evidence="10" type="ORF">RM572_10550</name>
</gene>
<comment type="catalytic activity">
    <reaction evidence="1 5 6">
        <text>[protein]-peptidylproline (omega=180) = [protein]-peptidylproline (omega=0)</text>
        <dbReference type="Rhea" id="RHEA:16237"/>
        <dbReference type="Rhea" id="RHEA-COMP:10747"/>
        <dbReference type="Rhea" id="RHEA-COMP:10748"/>
        <dbReference type="ChEBI" id="CHEBI:83833"/>
        <dbReference type="ChEBI" id="CHEBI:83834"/>
        <dbReference type="EC" id="5.2.1.8"/>
    </reaction>
</comment>
<keyword evidence="11" id="KW-1185">Reference proteome</keyword>
<dbReference type="EMBL" id="JAVREQ010000007">
    <property type="protein sequence ID" value="MDT0379205.1"/>
    <property type="molecule type" value="Genomic_DNA"/>
</dbReference>
<evidence type="ECO:0000256" key="3">
    <source>
        <dbReference type="ARBA" id="ARBA00023110"/>
    </source>
</evidence>
<comment type="caution">
    <text evidence="10">The sequence shown here is derived from an EMBL/GenBank/DDBJ whole genome shotgun (WGS) entry which is preliminary data.</text>
</comment>
<evidence type="ECO:0000259" key="9">
    <source>
        <dbReference type="PROSITE" id="PS50059"/>
    </source>
</evidence>
<dbReference type="GO" id="GO:0003755">
    <property type="term" value="F:peptidyl-prolyl cis-trans isomerase activity"/>
    <property type="evidence" value="ECO:0007669"/>
    <property type="project" value="UniProtKB-EC"/>
</dbReference>
<evidence type="ECO:0000256" key="6">
    <source>
        <dbReference type="RuleBase" id="RU003915"/>
    </source>
</evidence>
<dbReference type="PANTHER" id="PTHR43811">
    <property type="entry name" value="FKBP-TYPE PEPTIDYL-PROLYL CIS-TRANS ISOMERASE FKPA"/>
    <property type="match status" value="1"/>
</dbReference>
<dbReference type="RefSeq" id="WP_311673001.1">
    <property type="nucleotide sequence ID" value="NZ_JAVREQ010000007.1"/>
</dbReference>
<dbReference type="Pfam" id="PF00254">
    <property type="entry name" value="FKBP_C"/>
    <property type="match status" value="1"/>
</dbReference>
<keyword evidence="4 5" id="KW-0413">Isomerase</keyword>
<evidence type="ECO:0000256" key="8">
    <source>
        <dbReference type="SAM" id="SignalP"/>
    </source>
</evidence>
<evidence type="ECO:0000256" key="5">
    <source>
        <dbReference type="PROSITE-ProRule" id="PRU00277"/>
    </source>
</evidence>
<proteinExistence type="inferred from homology"/>
<protein>
    <recommendedName>
        <fullName evidence="6">Peptidyl-prolyl cis-trans isomerase</fullName>
        <ecNumber evidence="6">5.2.1.8</ecNumber>
    </recommendedName>
</protein>
<dbReference type="PANTHER" id="PTHR43811:SF19">
    <property type="entry name" value="39 KDA FK506-BINDING NUCLEAR PROTEIN"/>
    <property type="match status" value="1"/>
</dbReference>
<dbReference type="PROSITE" id="PS51257">
    <property type="entry name" value="PROKAR_LIPOPROTEIN"/>
    <property type="match status" value="1"/>
</dbReference>
<organism evidence="10 11">
    <name type="scientific">Streptomyces hazeniae</name>
    <dbReference type="NCBI Taxonomy" id="3075538"/>
    <lineage>
        <taxon>Bacteria</taxon>
        <taxon>Bacillati</taxon>
        <taxon>Actinomycetota</taxon>
        <taxon>Actinomycetes</taxon>
        <taxon>Kitasatosporales</taxon>
        <taxon>Streptomycetaceae</taxon>
        <taxon>Streptomyces</taxon>
    </lineage>
</organism>
<reference evidence="11" key="1">
    <citation type="submission" date="2023-07" db="EMBL/GenBank/DDBJ databases">
        <title>30 novel species of actinomycetes from the DSMZ collection.</title>
        <authorList>
            <person name="Nouioui I."/>
        </authorList>
    </citation>
    <scope>NUCLEOTIDE SEQUENCE [LARGE SCALE GENOMIC DNA]</scope>
    <source>
        <strain evidence="11">DSM 42041</strain>
    </source>
</reference>
<dbReference type="SUPFAM" id="SSF54534">
    <property type="entry name" value="FKBP-like"/>
    <property type="match status" value="2"/>
</dbReference>
<evidence type="ECO:0000256" key="4">
    <source>
        <dbReference type="ARBA" id="ARBA00023235"/>
    </source>
</evidence>
<dbReference type="InterPro" id="IPR046357">
    <property type="entry name" value="PPIase_dom_sf"/>
</dbReference>